<sequence length="405" mass="47408">PKIQNLNQLLAPKLDGFKICNYETKYLTAPGDNYGSTLLGLTVYLVKDGKTKTLNLIAKLLPQSEFLIKMFQVPITFRKEAGIYSEIIPTMIQHQCEMKTSGENILQVFCEYFGSRTSLNEQSANIDSNAVIILENLQSKGFKVIDRRIKFDKQCTELILINLAQFHAVPISYKQKHPQKFEELISKYLEKINFSESFTDEVNKKLLLVFRDLLVKLVGDKLGEESYQLLLKCFENCCDKTLDKNNPYSTIIHYDFWVNNIMLSFGDDGKPKNVKFIDFQIIELDSLATDLMFFLLTSVDDATVEQDFDYYVKYYYENFRKYLSEMKCPLDEYTYEKFLAEIDQVAPYEFSHILMLLRPIHAIKGEIPEHKDMDENMFYSFDHLGEDFFNKVKSVVRMYKSRNWL</sequence>
<feature type="non-terminal residue" evidence="2">
    <location>
        <position position="1"/>
    </location>
</feature>
<proteinExistence type="evidence at transcript level"/>
<accession>U5EQ97</accession>
<dbReference type="PANTHER" id="PTHR11012">
    <property type="entry name" value="PROTEIN KINASE-LIKE DOMAIN-CONTAINING"/>
    <property type="match status" value="1"/>
</dbReference>
<dbReference type="SUPFAM" id="SSF56112">
    <property type="entry name" value="Protein kinase-like (PK-like)"/>
    <property type="match status" value="1"/>
</dbReference>
<dbReference type="InterPro" id="IPR004119">
    <property type="entry name" value="EcKL"/>
</dbReference>
<dbReference type="InterPro" id="IPR015897">
    <property type="entry name" value="CHK_kinase-like"/>
</dbReference>
<evidence type="ECO:0000259" key="1">
    <source>
        <dbReference type="SMART" id="SM00587"/>
    </source>
</evidence>
<reference evidence="2" key="1">
    <citation type="journal article" date="2014" name="Insect Biochem. Mol. Biol.">
        <title>An insight into the sialome of the frog biting fly, Corethrella appendiculata.</title>
        <authorList>
            <person name="Ribeiro J.M.C."/>
            <person name="Chagas A.C."/>
            <person name="Pham V.M."/>
            <person name="Lounibos L.P."/>
            <person name="Calvo E."/>
        </authorList>
    </citation>
    <scope>NUCLEOTIDE SEQUENCE</scope>
    <source>
        <tissue evidence="2">Salivary glands</tissue>
    </source>
</reference>
<dbReference type="Pfam" id="PF02958">
    <property type="entry name" value="EcKL"/>
    <property type="match status" value="1"/>
</dbReference>
<dbReference type="AlphaFoldDB" id="U5EQ97"/>
<protein>
    <submittedName>
        <fullName evidence="2">Putative juvenile hormone-inducible protein</fullName>
    </submittedName>
</protein>
<dbReference type="SMART" id="SM00587">
    <property type="entry name" value="CHK"/>
    <property type="match status" value="1"/>
</dbReference>
<feature type="domain" description="CHK kinase-like" evidence="1">
    <location>
        <begin position="132"/>
        <end position="325"/>
    </location>
</feature>
<dbReference type="InterPro" id="IPR011009">
    <property type="entry name" value="Kinase-like_dom_sf"/>
</dbReference>
<organism evidence="2">
    <name type="scientific">Corethrella appendiculata</name>
    <dbReference type="NCBI Taxonomy" id="1370023"/>
    <lineage>
        <taxon>Eukaryota</taxon>
        <taxon>Metazoa</taxon>
        <taxon>Ecdysozoa</taxon>
        <taxon>Arthropoda</taxon>
        <taxon>Hexapoda</taxon>
        <taxon>Insecta</taxon>
        <taxon>Pterygota</taxon>
        <taxon>Neoptera</taxon>
        <taxon>Endopterygota</taxon>
        <taxon>Diptera</taxon>
        <taxon>Nematocera</taxon>
        <taxon>Culicoidea</taxon>
        <taxon>Chaoboridae</taxon>
        <taxon>Corethrella</taxon>
    </lineage>
</organism>
<dbReference type="Gene3D" id="3.90.1200.10">
    <property type="match status" value="1"/>
</dbReference>
<name>U5EQ97_9DIPT</name>
<evidence type="ECO:0000313" key="2">
    <source>
        <dbReference type="EMBL" id="JAB55519.1"/>
    </source>
</evidence>
<dbReference type="EMBL" id="GANO01004352">
    <property type="protein sequence ID" value="JAB55519.1"/>
    <property type="molecule type" value="mRNA"/>
</dbReference>
<dbReference type="PANTHER" id="PTHR11012:SF55">
    <property type="entry name" value="BHLH DOMAIN-CONTAINING PROTEIN"/>
    <property type="match status" value="1"/>
</dbReference>